<name>A0A3M0AAL1_9GAMM</name>
<dbReference type="CDD" id="cd08417">
    <property type="entry name" value="PBP2_Nitroaromatics_like"/>
    <property type="match status" value="1"/>
</dbReference>
<dbReference type="InterPro" id="IPR036390">
    <property type="entry name" value="WH_DNA-bd_sf"/>
</dbReference>
<dbReference type="Pfam" id="PF03466">
    <property type="entry name" value="LysR_substrate"/>
    <property type="match status" value="1"/>
</dbReference>
<keyword evidence="3" id="KW-0238">DNA-binding</keyword>
<dbReference type="InterPro" id="IPR037402">
    <property type="entry name" value="YidZ_PBP2"/>
</dbReference>
<evidence type="ECO:0000259" key="5">
    <source>
        <dbReference type="PROSITE" id="PS50931"/>
    </source>
</evidence>
<dbReference type="PANTHER" id="PTHR30118:SF15">
    <property type="entry name" value="TRANSCRIPTIONAL REGULATORY PROTEIN"/>
    <property type="match status" value="1"/>
</dbReference>
<dbReference type="GO" id="GO:0003677">
    <property type="term" value="F:DNA binding"/>
    <property type="evidence" value="ECO:0007669"/>
    <property type="project" value="UniProtKB-KW"/>
</dbReference>
<proteinExistence type="inferred from homology"/>
<reference evidence="6 7" key="1">
    <citation type="submission" date="2018-10" db="EMBL/GenBank/DDBJ databases">
        <title>Genomic Encyclopedia of Type Strains, Phase IV (KMG-IV): sequencing the most valuable type-strain genomes for metagenomic binning, comparative biology and taxonomic classification.</title>
        <authorList>
            <person name="Goeker M."/>
        </authorList>
    </citation>
    <scope>NUCLEOTIDE SEQUENCE [LARGE SCALE GENOMIC DNA]</scope>
    <source>
        <strain evidence="6 7">DSM 25080</strain>
    </source>
</reference>
<keyword evidence="7" id="KW-1185">Reference proteome</keyword>
<dbReference type="Proteomes" id="UP000267187">
    <property type="component" value="Unassembled WGS sequence"/>
</dbReference>
<dbReference type="EMBL" id="REFJ01000002">
    <property type="protein sequence ID" value="RMA81254.1"/>
    <property type="molecule type" value="Genomic_DNA"/>
</dbReference>
<dbReference type="OrthoDB" id="8720143at2"/>
<organism evidence="6 7">
    <name type="scientific">Umboniibacter marinipuniceus</name>
    <dbReference type="NCBI Taxonomy" id="569599"/>
    <lineage>
        <taxon>Bacteria</taxon>
        <taxon>Pseudomonadati</taxon>
        <taxon>Pseudomonadota</taxon>
        <taxon>Gammaproteobacteria</taxon>
        <taxon>Cellvibrionales</taxon>
        <taxon>Cellvibrionaceae</taxon>
        <taxon>Umboniibacter</taxon>
    </lineage>
</organism>
<dbReference type="RefSeq" id="WP_121876403.1">
    <property type="nucleotide sequence ID" value="NZ_REFJ01000002.1"/>
</dbReference>
<dbReference type="AlphaFoldDB" id="A0A3M0AAL1"/>
<dbReference type="InterPro" id="IPR050389">
    <property type="entry name" value="LysR-type_TF"/>
</dbReference>
<dbReference type="Pfam" id="PF00126">
    <property type="entry name" value="HTH_1"/>
    <property type="match status" value="1"/>
</dbReference>
<keyword evidence="2" id="KW-0805">Transcription regulation</keyword>
<feature type="domain" description="HTH lysR-type" evidence="5">
    <location>
        <begin position="6"/>
        <end position="63"/>
    </location>
</feature>
<dbReference type="SUPFAM" id="SSF46785">
    <property type="entry name" value="Winged helix' DNA-binding domain"/>
    <property type="match status" value="1"/>
</dbReference>
<accession>A0A3M0AAL1</accession>
<dbReference type="GO" id="GO:0003700">
    <property type="term" value="F:DNA-binding transcription factor activity"/>
    <property type="evidence" value="ECO:0007669"/>
    <property type="project" value="InterPro"/>
</dbReference>
<evidence type="ECO:0000256" key="4">
    <source>
        <dbReference type="ARBA" id="ARBA00023163"/>
    </source>
</evidence>
<dbReference type="SUPFAM" id="SSF53850">
    <property type="entry name" value="Periplasmic binding protein-like II"/>
    <property type="match status" value="1"/>
</dbReference>
<dbReference type="PROSITE" id="PS50931">
    <property type="entry name" value="HTH_LYSR"/>
    <property type="match status" value="1"/>
</dbReference>
<evidence type="ECO:0000313" key="6">
    <source>
        <dbReference type="EMBL" id="RMA81254.1"/>
    </source>
</evidence>
<protein>
    <submittedName>
        <fullName evidence="6">LysR family transcriptional regulator</fullName>
    </submittedName>
</protein>
<dbReference type="Gene3D" id="3.40.190.10">
    <property type="entry name" value="Periplasmic binding protein-like II"/>
    <property type="match status" value="2"/>
</dbReference>
<dbReference type="PANTHER" id="PTHR30118">
    <property type="entry name" value="HTH-TYPE TRANSCRIPTIONAL REGULATOR LEUO-RELATED"/>
    <property type="match status" value="1"/>
</dbReference>
<comment type="caution">
    <text evidence="6">The sequence shown here is derived from an EMBL/GenBank/DDBJ whole genome shotgun (WGS) entry which is preliminary data.</text>
</comment>
<gene>
    <name evidence="6" type="ORF">DFR27_1063</name>
</gene>
<evidence type="ECO:0000256" key="3">
    <source>
        <dbReference type="ARBA" id="ARBA00023125"/>
    </source>
</evidence>
<comment type="similarity">
    <text evidence="1">Belongs to the LysR transcriptional regulatory family.</text>
</comment>
<evidence type="ECO:0000256" key="2">
    <source>
        <dbReference type="ARBA" id="ARBA00023015"/>
    </source>
</evidence>
<evidence type="ECO:0000256" key="1">
    <source>
        <dbReference type="ARBA" id="ARBA00009437"/>
    </source>
</evidence>
<dbReference type="InterPro" id="IPR036388">
    <property type="entry name" value="WH-like_DNA-bd_sf"/>
</dbReference>
<evidence type="ECO:0000313" key="7">
    <source>
        <dbReference type="Proteomes" id="UP000267187"/>
    </source>
</evidence>
<dbReference type="InterPro" id="IPR000847">
    <property type="entry name" value="LysR_HTH_N"/>
</dbReference>
<keyword evidence="4" id="KW-0804">Transcription</keyword>
<sequence length="313" mass="35468">MNISRVDLNLLVYFDVLLEEKNVTRAGAVLGITQPAMSNGLRRLRELFDDPLLVRTTEGMTPTEKALSIQPRVRHILTEIEQVLQPTEGFEPEFSSRMFRIIVGDYAESTLIPEVLKRLRREAPNVVLDLLTPSDASISDLEQGKVDLAINRFDELPQSFHSVVVWRDSFSCLMSANNPLSENLNLDSYLDAQHIWVSKTGVGRGTGINVENYNKLGWVDRAVEKARPGSRRKIAIFTRHYQMPGVLIARDDLVATLPTRVAKRHHNDGSFFVSEPPFSIPPIELNMAWSPLLQHNPAHRWLRRLIMDVASTL</sequence>
<dbReference type="Gene3D" id="1.10.10.10">
    <property type="entry name" value="Winged helix-like DNA-binding domain superfamily/Winged helix DNA-binding domain"/>
    <property type="match status" value="1"/>
</dbReference>
<dbReference type="InterPro" id="IPR005119">
    <property type="entry name" value="LysR_subst-bd"/>
</dbReference>